<dbReference type="InterPro" id="IPR042847">
    <property type="entry name" value="EFC12"/>
</dbReference>
<dbReference type="PANTHER" id="PTHR47225">
    <property type="entry name" value="EF-HAND CALCIUM-BINDING DOMAIN-CONTAINING PROTEIN 12"/>
    <property type="match status" value="1"/>
</dbReference>
<feature type="compositionally biased region" description="Polar residues" evidence="1">
    <location>
        <begin position="214"/>
        <end position="227"/>
    </location>
</feature>
<feature type="region of interest" description="Disordered" evidence="1">
    <location>
        <begin position="393"/>
        <end position="416"/>
    </location>
</feature>
<organism evidence="2 3">
    <name type="scientific">Cervus elaphus hippelaphus</name>
    <name type="common">European red deer</name>
    <dbReference type="NCBI Taxonomy" id="46360"/>
    <lineage>
        <taxon>Eukaryota</taxon>
        <taxon>Metazoa</taxon>
        <taxon>Chordata</taxon>
        <taxon>Craniata</taxon>
        <taxon>Vertebrata</taxon>
        <taxon>Euteleostomi</taxon>
        <taxon>Mammalia</taxon>
        <taxon>Eutheria</taxon>
        <taxon>Laurasiatheria</taxon>
        <taxon>Artiodactyla</taxon>
        <taxon>Ruminantia</taxon>
        <taxon>Pecora</taxon>
        <taxon>Cervidae</taxon>
        <taxon>Cervinae</taxon>
        <taxon>Cervus</taxon>
    </lineage>
</organism>
<feature type="region of interest" description="Disordered" evidence="1">
    <location>
        <begin position="35"/>
        <end position="82"/>
    </location>
</feature>
<evidence type="ECO:0000313" key="2">
    <source>
        <dbReference type="EMBL" id="OWK02572.1"/>
    </source>
</evidence>
<dbReference type="PANTHER" id="PTHR47225:SF1">
    <property type="entry name" value="EF-HAND CALCIUM-BINDING DOMAIN-CONTAINING PROTEIN 12"/>
    <property type="match status" value="1"/>
</dbReference>
<proteinExistence type="predicted"/>
<feature type="region of interest" description="Disordered" evidence="1">
    <location>
        <begin position="214"/>
        <end position="238"/>
    </location>
</feature>
<reference evidence="2 3" key="1">
    <citation type="journal article" date="2018" name="Mol. Genet. Genomics">
        <title>The red deer Cervus elaphus genome CerEla1.0: sequencing, annotating, genes, and chromosomes.</title>
        <authorList>
            <person name="Bana N.A."/>
            <person name="Nyiri A."/>
            <person name="Nagy J."/>
            <person name="Frank K."/>
            <person name="Nagy T."/>
            <person name="Steger V."/>
            <person name="Schiller M."/>
            <person name="Lakatos P."/>
            <person name="Sugar L."/>
            <person name="Horn P."/>
            <person name="Barta E."/>
            <person name="Orosz L."/>
        </authorList>
    </citation>
    <scope>NUCLEOTIDE SEQUENCE [LARGE SCALE GENOMIC DNA]</scope>
    <source>
        <strain evidence="2">Hungarian</strain>
    </source>
</reference>
<feature type="compositionally biased region" description="Pro residues" evidence="1">
    <location>
        <begin position="56"/>
        <end position="74"/>
    </location>
</feature>
<dbReference type="EMBL" id="MKHE01000024">
    <property type="protein sequence ID" value="OWK02572.1"/>
    <property type="molecule type" value="Genomic_DNA"/>
</dbReference>
<feature type="region of interest" description="Disordered" evidence="1">
    <location>
        <begin position="143"/>
        <end position="164"/>
    </location>
</feature>
<evidence type="ECO:0000313" key="3">
    <source>
        <dbReference type="Proteomes" id="UP000242450"/>
    </source>
</evidence>
<dbReference type="OrthoDB" id="10005811at2759"/>
<keyword evidence="3" id="KW-1185">Reference proteome</keyword>
<protein>
    <submittedName>
        <fullName evidence="2">Uncharacterized protein</fullName>
    </submittedName>
</protein>
<feature type="non-terminal residue" evidence="2">
    <location>
        <position position="416"/>
    </location>
</feature>
<name>A0A212C9E6_CEREH</name>
<dbReference type="AlphaFoldDB" id="A0A212C9E6"/>
<dbReference type="Proteomes" id="UP000242450">
    <property type="component" value="Chromosome 24"/>
</dbReference>
<accession>A0A212C9E6</accession>
<evidence type="ECO:0000256" key="1">
    <source>
        <dbReference type="SAM" id="MobiDB-lite"/>
    </source>
</evidence>
<comment type="caution">
    <text evidence="2">The sequence shown here is derived from an EMBL/GenBank/DDBJ whole genome shotgun (WGS) entry which is preliminary data.</text>
</comment>
<feature type="non-terminal residue" evidence="2">
    <location>
        <position position="1"/>
    </location>
</feature>
<gene>
    <name evidence="2" type="ORF">Celaphus_00010648</name>
</gene>
<sequence length="416" mass="47276">FYQSKSLSDDENASKEPVFNPEAVIAHCFKQFKQDFQPPRSRRRVIVLPQKEAPRPVRPTPEPQTPTEPTPTPKAPEVDIQEQPEDPRAWLRKRLKMRKDLESFGNVERWLQNKASLTLSEAKVLRDIHKVRHVARLPSQLVMSRDTAKKSQRPSRRQADRGEHQISREEFIAVLKASRVPLKSQEVEDIVIYLSSLGKHNSITMDNLASTYKQSFSDGGSAQSPSPKQKADVSPEAPKMDLLTVPLVDTEMEARPMTLEEMEDVGKHYRDRKRQNKLALPSIQYAEQCRLVRSGDKHFDEHCLPSTVHGEMEGILNRSRMDTFLVYLQCWKVCEAHGLPLTEDILMRALMYPGDKIIFQKDQVRPIRQPGGYYSDFKPFSANLAPLQPQAVPAPVAQKPDKLSVSPSSPPCAPAH</sequence>